<evidence type="ECO:0000256" key="3">
    <source>
        <dbReference type="ARBA" id="ARBA00022989"/>
    </source>
</evidence>
<keyword evidence="4" id="KW-0496">Mitochondrion</keyword>
<dbReference type="STRING" id="1442371.A0A0D2K4V2"/>
<dbReference type="AlphaFoldDB" id="A0A0D2K4V2"/>
<feature type="transmembrane region" description="Helical" evidence="6">
    <location>
        <begin position="514"/>
        <end position="535"/>
    </location>
</feature>
<sequence>MSFIDDDLRRVDAALDRFQLKEAEERVSAATTEGERVAPPVEDARTAELKAVVRALSTTSSSRPLLRRSRLRSLLRQLGRKEGEQAVAETTSPDISNLEWIATGKATAQVYGLILNSLLDRTIPLGESIWYWDDILGSYGNILLYTIQTSPIRFWEQAKEVYADARRKFVQGHDLTTSARQATRTVTEGWREFYGLVQNSIRERSLAQAQTKILSPFSIARMQARRNLERIQHLRKSSAGTIGRLVRECLVFGGSPEDRRHGALLQVLEAEEDDWQTTIARAAYLLDSASRSQDDVEEFNFDPQTASSTEVANLLVKILDERLPKQEKEAYDLRRQYGKPSRLVRYWIPAVGLLLSGSTLLRILVNRKAEIAQWFRDLGQTSIDFWTNWVIEPTKKLIGTIRHDEQSEIAIQSRDSLRADRESLERMVVDFAIQHPDEKGANFTEAQIAELRAKVKEGDLTPVLRAYEREMQSPIKNAIMGDLVRTLLIQVQKTKVDVEVAIGGIDSILKSQELLFGFVGIAPGVLISYFLLQWLTTVLGGRKGLRQGMKKGETIRLIRNIDRTLTSSSPSPDVDMDSGIISEENHGFLLCETHLLRQRAAQVLPRAVWREFLEDLDDLLDVKQGVSRQIQVVRRIEWAYAKWLK</sequence>
<evidence type="ECO:0000256" key="5">
    <source>
        <dbReference type="ARBA" id="ARBA00023136"/>
    </source>
</evidence>
<dbReference type="Proteomes" id="UP000053411">
    <property type="component" value="Unassembled WGS sequence"/>
</dbReference>
<gene>
    <name evidence="7" type="ORF">Z520_03499</name>
</gene>
<feature type="transmembrane region" description="Helical" evidence="6">
    <location>
        <begin position="346"/>
        <end position="365"/>
    </location>
</feature>
<evidence type="ECO:0000256" key="6">
    <source>
        <dbReference type="SAM" id="Phobius"/>
    </source>
</evidence>
<name>A0A0D2K4V2_9EURO</name>
<evidence type="ECO:0000256" key="1">
    <source>
        <dbReference type="ARBA" id="ARBA00004225"/>
    </source>
</evidence>
<proteinExistence type="predicted"/>
<dbReference type="InterPro" id="IPR013946">
    <property type="entry name" value="NCA2-like"/>
</dbReference>
<dbReference type="GeneID" id="27709245"/>
<dbReference type="Pfam" id="PF08637">
    <property type="entry name" value="NCA2"/>
    <property type="match status" value="1"/>
</dbReference>
<protein>
    <recommendedName>
        <fullName evidence="9">Nuclear control of ATPase protein 2</fullName>
    </recommendedName>
</protein>
<keyword evidence="3 6" id="KW-1133">Transmembrane helix</keyword>
<keyword evidence="5 6" id="KW-0472">Membrane</keyword>
<dbReference type="RefSeq" id="XP_016634955.1">
    <property type="nucleotide sequence ID" value="XM_016774009.1"/>
</dbReference>
<keyword evidence="8" id="KW-1185">Reference proteome</keyword>
<dbReference type="VEuPathDB" id="FungiDB:Z520_03499"/>
<dbReference type="OrthoDB" id="413313at2759"/>
<reference evidence="7 8" key="1">
    <citation type="submission" date="2015-01" db="EMBL/GenBank/DDBJ databases">
        <title>The Genome Sequence of Fonsecaea multimorphosa CBS 102226.</title>
        <authorList>
            <consortium name="The Broad Institute Genomics Platform"/>
            <person name="Cuomo C."/>
            <person name="de Hoog S."/>
            <person name="Gorbushina A."/>
            <person name="Stielow B."/>
            <person name="Teixiera M."/>
            <person name="Abouelleil A."/>
            <person name="Chapman S.B."/>
            <person name="Priest M."/>
            <person name="Young S.K."/>
            <person name="Wortman J."/>
            <person name="Nusbaum C."/>
            <person name="Birren B."/>
        </authorList>
    </citation>
    <scope>NUCLEOTIDE SEQUENCE [LARGE SCALE GENOMIC DNA]</scope>
    <source>
        <strain evidence="7 8">CBS 102226</strain>
    </source>
</reference>
<dbReference type="PANTHER" id="PTHR28234:SF1">
    <property type="entry name" value="NUCLEAR CONTROL OF ATPASE PROTEIN 2"/>
    <property type="match status" value="1"/>
</dbReference>
<evidence type="ECO:0000256" key="4">
    <source>
        <dbReference type="ARBA" id="ARBA00023128"/>
    </source>
</evidence>
<dbReference type="PANTHER" id="PTHR28234">
    <property type="entry name" value="NUCLEAR CONTROL OF ATPASE PROTEIN 2"/>
    <property type="match status" value="1"/>
</dbReference>
<evidence type="ECO:0008006" key="9">
    <source>
        <dbReference type="Google" id="ProtNLM"/>
    </source>
</evidence>
<keyword evidence="2 6" id="KW-0812">Transmembrane</keyword>
<dbReference type="GO" id="GO:0005741">
    <property type="term" value="C:mitochondrial outer membrane"/>
    <property type="evidence" value="ECO:0007669"/>
    <property type="project" value="TreeGrafter"/>
</dbReference>
<accession>A0A0D2K4V2</accession>
<dbReference type="EMBL" id="KN848066">
    <property type="protein sequence ID" value="KIY00833.1"/>
    <property type="molecule type" value="Genomic_DNA"/>
</dbReference>
<comment type="subcellular location">
    <subcellularLocation>
        <location evidence="1">Mitochondrion membrane</location>
        <topology evidence="1">Multi-pass membrane protein</topology>
    </subcellularLocation>
</comment>
<evidence type="ECO:0000313" key="8">
    <source>
        <dbReference type="Proteomes" id="UP000053411"/>
    </source>
</evidence>
<evidence type="ECO:0000313" key="7">
    <source>
        <dbReference type="EMBL" id="KIY00833.1"/>
    </source>
</evidence>
<organism evidence="7 8">
    <name type="scientific">Fonsecaea multimorphosa CBS 102226</name>
    <dbReference type="NCBI Taxonomy" id="1442371"/>
    <lineage>
        <taxon>Eukaryota</taxon>
        <taxon>Fungi</taxon>
        <taxon>Dikarya</taxon>
        <taxon>Ascomycota</taxon>
        <taxon>Pezizomycotina</taxon>
        <taxon>Eurotiomycetes</taxon>
        <taxon>Chaetothyriomycetidae</taxon>
        <taxon>Chaetothyriales</taxon>
        <taxon>Herpotrichiellaceae</taxon>
        <taxon>Fonsecaea</taxon>
    </lineage>
</organism>
<evidence type="ECO:0000256" key="2">
    <source>
        <dbReference type="ARBA" id="ARBA00022692"/>
    </source>
</evidence>